<evidence type="ECO:0000313" key="1">
    <source>
        <dbReference type="Proteomes" id="UP000887580"/>
    </source>
</evidence>
<accession>A0AC35GIS8</accession>
<evidence type="ECO:0000313" key="2">
    <source>
        <dbReference type="WBParaSite" id="PS1159_v2.g5477.t1"/>
    </source>
</evidence>
<organism evidence="1 2">
    <name type="scientific">Panagrolaimus sp. PS1159</name>
    <dbReference type="NCBI Taxonomy" id="55785"/>
    <lineage>
        <taxon>Eukaryota</taxon>
        <taxon>Metazoa</taxon>
        <taxon>Ecdysozoa</taxon>
        <taxon>Nematoda</taxon>
        <taxon>Chromadorea</taxon>
        <taxon>Rhabditida</taxon>
        <taxon>Tylenchina</taxon>
        <taxon>Panagrolaimomorpha</taxon>
        <taxon>Panagrolaimoidea</taxon>
        <taxon>Panagrolaimidae</taxon>
        <taxon>Panagrolaimus</taxon>
    </lineage>
</organism>
<dbReference type="Proteomes" id="UP000887580">
    <property type="component" value="Unplaced"/>
</dbReference>
<name>A0AC35GIS8_9BILA</name>
<protein>
    <submittedName>
        <fullName evidence="2">Uncharacterized protein</fullName>
    </submittedName>
</protein>
<sequence length="283" mass="30346">MFYQLSLITLIFLFFNNQLYVSGTISDAFYNFCVQRYGAPTAELLARKELGVGGSIGGGLDGNVKRKPVIVVHGITNSAGTFAPTFTFFLNNGYNPNEVYGTTYGDAGQTNVLFVTMSCHYVKTIRILIQAVADYTHSQVNIIGVSMGSPIARKAILGGICVDTGEQVGPPMTGLIDTFVGVAGANFGSFLCVLPFGSCNANNGMSCGSRFLADVNAAARYEGSKIFTIYSQNDDKVGYVACGRKASEITGQNQAFEQAGMNHDQVIFNTIQLQYNLVTHGHA</sequence>
<proteinExistence type="predicted"/>
<reference evidence="2" key="1">
    <citation type="submission" date="2022-11" db="UniProtKB">
        <authorList>
            <consortium name="WormBaseParasite"/>
        </authorList>
    </citation>
    <scope>IDENTIFICATION</scope>
</reference>
<dbReference type="WBParaSite" id="PS1159_v2.g5477.t1">
    <property type="protein sequence ID" value="PS1159_v2.g5477.t1"/>
    <property type="gene ID" value="PS1159_v2.g5477"/>
</dbReference>